<dbReference type="Gene3D" id="3.30.70.1290">
    <property type="entry name" value="Transposase IS200-like"/>
    <property type="match status" value="1"/>
</dbReference>
<name>A0A1E7ZDM2_9ALTE</name>
<dbReference type="OrthoDB" id="9814067at2"/>
<dbReference type="PANTHER" id="PTHR34322">
    <property type="entry name" value="TRANSPOSASE, Y1_TNP DOMAIN-CONTAINING"/>
    <property type="match status" value="1"/>
</dbReference>
<gene>
    <name evidence="3" type="ORF">BFC18_07795</name>
</gene>
<dbReference type="Proteomes" id="UP000175691">
    <property type="component" value="Unassembled WGS sequence"/>
</dbReference>
<organism evidence="3 4">
    <name type="scientific">Alteromonas confluentis</name>
    <dbReference type="NCBI Taxonomy" id="1656094"/>
    <lineage>
        <taxon>Bacteria</taxon>
        <taxon>Pseudomonadati</taxon>
        <taxon>Pseudomonadota</taxon>
        <taxon>Gammaproteobacteria</taxon>
        <taxon>Alteromonadales</taxon>
        <taxon>Alteromonadaceae</taxon>
        <taxon>Alteromonas/Salinimonas group</taxon>
        <taxon>Alteromonas</taxon>
    </lineage>
</organism>
<dbReference type="InterPro" id="IPR036515">
    <property type="entry name" value="Transposase_17_sf"/>
</dbReference>
<feature type="domain" description="Transposase IS200-like" evidence="2">
    <location>
        <begin position="9"/>
        <end position="124"/>
    </location>
</feature>
<evidence type="ECO:0000313" key="3">
    <source>
        <dbReference type="EMBL" id="OFC71623.1"/>
    </source>
</evidence>
<dbReference type="PANTHER" id="PTHR34322:SF2">
    <property type="entry name" value="TRANSPOSASE IS200-LIKE DOMAIN-CONTAINING PROTEIN"/>
    <property type="match status" value="1"/>
</dbReference>
<dbReference type="InterPro" id="IPR002686">
    <property type="entry name" value="Transposase_17"/>
</dbReference>
<evidence type="ECO:0000256" key="1">
    <source>
        <dbReference type="SAM" id="MobiDB-lite"/>
    </source>
</evidence>
<dbReference type="GO" id="GO:0003677">
    <property type="term" value="F:DNA binding"/>
    <property type="evidence" value="ECO:0007669"/>
    <property type="project" value="InterPro"/>
</dbReference>
<dbReference type="SUPFAM" id="SSF143422">
    <property type="entry name" value="Transposase IS200-like"/>
    <property type="match status" value="1"/>
</dbReference>
<keyword evidence="4" id="KW-1185">Reference proteome</keyword>
<dbReference type="GO" id="GO:0006313">
    <property type="term" value="P:DNA transposition"/>
    <property type="evidence" value="ECO:0007669"/>
    <property type="project" value="InterPro"/>
</dbReference>
<reference evidence="3 4" key="1">
    <citation type="submission" date="2016-08" db="EMBL/GenBank/DDBJ databases">
        <authorList>
            <person name="Seilhamer J.J."/>
        </authorList>
    </citation>
    <scope>NUCLEOTIDE SEQUENCE [LARGE SCALE GENOMIC DNA]</scope>
    <source>
        <strain evidence="3 4">KCTC 42603</strain>
    </source>
</reference>
<feature type="region of interest" description="Disordered" evidence="1">
    <location>
        <begin position="215"/>
        <end position="235"/>
    </location>
</feature>
<evidence type="ECO:0000259" key="2">
    <source>
        <dbReference type="SMART" id="SM01321"/>
    </source>
</evidence>
<evidence type="ECO:0000313" key="4">
    <source>
        <dbReference type="Proteomes" id="UP000175691"/>
    </source>
</evidence>
<protein>
    <recommendedName>
        <fullName evidence="2">Transposase IS200-like domain-containing protein</fullName>
    </recommendedName>
</protein>
<dbReference type="RefSeq" id="WP_070124527.1">
    <property type="nucleotide sequence ID" value="NZ_MDHN01000013.1"/>
</dbReference>
<accession>A0A1E7ZDM2</accession>
<dbReference type="EMBL" id="MDHN01000013">
    <property type="protein sequence ID" value="OFC71623.1"/>
    <property type="molecule type" value="Genomic_DNA"/>
</dbReference>
<dbReference type="SMART" id="SM01321">
    <property type="entry name" value="Y1_Tnp"/>
    <property type="match status" value="1"/>
</dbReference>
<dbReference type="AlphaFoldDB" id="A0A1E7ZDM2"/>
<proteinExistence type="predicted"/>
<sequence>MARKLRTSPAGIPQLVQRTGRTGVMPFKDDTDRLTYLDYLGRYASRYQVAMHAWCAAKESISFLCTPSTGDGISHMLQATGRLYAQYYHQRYGTKGTIWRDRYKSALVLDDELLIEVYRYIEQQPVREALCDNPEQYAWSSVVSNALGIPSVMLTAHAAYERTANTPEARRTMHLERLQDIDEDMDADIAKSLKMGLAMGDPGFIKRIEKVTGRRLTEGKRGRPRKVDSTAHQHP</sequence>
<dbReference type="STRING" id="1656094.BFC18_07795"/>
<comment type="caution">
    <text evidence="3">The sequence shown here is derived from an EMBL/GenBank/DDBJ whole genome shotgun (WGS) entry which is preliminary data.</text>
</comment>
<dbReference type="GO" id="GO:0004803">
    <property type="term" value="F:transposase activity"/>
    <property type="evidence" value="ECO:0007669"/>
    <property type="project" value="InterPro"/>
</dbReference>